<organism evidence="2 3">
    <name type="scientific">Methanosuratincola subterraneus</name>
    <dbReference type="NCBI Taxonomy" id="2593994"/>
    <lineage>
        <taxon>Archaea</taxon>
        <taxon>Thermoproteota</taxon>
        <taxon>Methanosuratincolia</taxon>
        <taxon>Candidatus Methanomethylicales</taxon>
        <taxon>Candidatus Methanomethylicaceae</taxon>
        <taxon>Candidatus Methanosuratincola (ex Vanwonterghem et al. 2016)</taxon>
    </lineage>
</organism>
<sequence>MKSSSKSFSLSKQKQEESKLKNAAPRKADLQDATVKKKR</sequence>
<evidence type="ECO:0000313" key="3">
    <source>
        <dbReference type="Proteomes" id="UP000288215"/>
    </source>
</evidence>
<protein>
    <submittedName>
        <fullName evidence="2">Uncharacterized protein</fullName>
    </submittedName>
</protein>
<gene>
    <name evidence="2" type="ORF">Metus_0863</name>
</gene>
<evidence type="ECO:0000313" key="2">
    <source>
        <dbReference type="EMBL" id="RWX72889.1"/>
    </source>
</evidence>
<dbReference type="Proteomes" id="UP000288215">
    <property type="component" value="Unassembled WGS sequence"/>
</dbReference>
<dbReference type="EMBL" id="RXGA01000003">
    <property type="protein sequence ID" value="RWX72889.1"/>
    <property type="molecule type" value="Genomic_DNA"/>
</dbReference>
<reference evidence="2 3" key="1">
    <citation type="submission" date="2018-12" db="EMBL/GenBank/DDBJ databases">
        <title>The complete genome of the methanogenic archaea of the candidate phylum Verstraetearchaeota, obtained from the metagenome of underground thermal water.</title>
        <authorList>
            <person name="Kadnikov V.V."/>
            <person name="Mardanov A.V."/>
            <person name="Beletsky A.V."/>
            <person name="Karnachuk O.V."/>
            <person name="Ravin N.V."/>
        </authorList>
    </citation>
    <scope>NUCLEOTIDE SEQUENCE [LARGE SCALE GENOMIC DNA]</scope>
    <source>
        <strain evidence="2">Ch88</strain>
    </source>
</reference>
<accession>A0A444L5P5</accession>
<evidence type="ECO:0000256" key="1">
    <source>
        <dbReference type="SAM" id="MobiDB-lite"/>
    </source>
</evidence>
<feature type="compositionally biased region" description="Basic and acidic residues" evidence="1">
    <location>
        <begin position="13"/>
        <end position="30"/>
    </location>
</feature>
<feature type="compositionally biased region" description="Low complexity" evidence="1">
    <location>
        <begin position="1"/>
        <end position="12"/>
    </location>
</feature>
<comment type="caution">
    <text evidence="2">The sequence shown here is derived from an EMBL/GenBank/DDBJ whole genome shotgun (WGS) entry which is preliminary data.</text>
</comment>
<proteinExistence type="predicted"/>
<feature type="region of interest" description="Disordered" evidence="1">
    <location>
        <begin position="1"/>
        <end position="39"/>
    </location>
</feature>
<dbReference type="AlphaFoldDB" id="A0A444L5P5"/>
<name>A0A444L5P5_METS7</name>